<feature type="region of interest" description="Disordered" evidence="1">
    <location>
        <begin position="73"/>
        <end position="99"/>
    </location>
</feature>
<dbReference type="EMBL" id="JAUEPU010000033">
    <property type="protein sequence ID" value="KAK0491866.1"/>
    <property type="molecule type" value="Genomic_DNA"/>
</dbReference>
<sequence>MANELMKSHHDVVVEIGTHLLNSEEEYMISGVPGLTRNVQQVCHYVSLFFFLFTSRQFTSTFLDLEASVSRDDEVDSPYKDNDEDFIAEEDSSDGTTGSMTFEVFDRGTASTVAEESQAWTSFLERARSHANELKSSLETDCGWEESVVLHIGRCAQPELGIKAAFITPLVAETGWLFDIPGVVHEINKLCFTPSLPKTVGLEIANEITEKLADQFAQSGHPLVRRSLGILPKVSEWCFQVGEVVTDISKHISGTIFSVGEHELEVEFANGLFPVRWADCKKEFEIGTYVEITGESMPLDGLDGCMPLTMDYCT</sequence>
<comment type="caution">
    <text evidence="2">The sequence shown here is derived from an EMBL/GenBank/DDBJ whole genome shotgun (WGS) entry which is preliminary data.</text>
</comment>
<feature type="compositionally biased region" description="Acidic residues" evidence="1">
    <location>
        <begin position="82"/>
        <end position="93"/>
    </location>
</feature>
<proteinExistence type="predicted"/>
<name>A0AA39PWT0_9AGAR</name>
<accession>A0AA39PWT0</accession>
<organism evidence="2 3">
    <name type="scientific">Armillaria luteobubalina</name>
    <dbReference type="NCBI Taxonomy" id="153913"/>
    <lineage>
        <taxon>Eukaryota</taxon>
        <taxon>Fungi</taxon>
        <taxon>Dikarya</taxon>
        <taxon>Basidiomycota</taxon>
        <taxon>Agaricomycotina</taxon>
        <taxon>Agaricomycetes</taxon>
        <taxon>Agaricomycetidae</taxon>
        <taxon>Agaricales</taxon>
        <taxon>Marasmiineae</taxon>
        <taxon>Physalacriaceae</taxon>
        <taxon>Armillaria</taxon>
    </lineage>
</organism>
<gene>
    <name evidence="2" type="ORF">EDD18DRAFT_1109606</name>
</gene>
<protein>
    <submittedName>
        <fullName evidence="2">Uncharacterized protein</fullName>
    </submittedName>
</protein>
<dbReference type="AlphaFoldDB" id="A0AA39PWT0"/>
<keyword evidence="3" id="KW-1185">Reference proteome</keyword>
<evidence type="ECO:0000313" key="2">
    <source>
        <dbReference type="EMBL" id="KAK0491866.1"/>
    </source>
</evidence>
<dbReference type="Proteomes" id="UP001175228">
    <property type="component" value="Unassembled WGS sequence"/>
</dbReference>
<reference evidence="2" key="1">
    <citation type="submission" date="2023-06" db="EMBL/GenBank/DDBJ databases">
        <authorList>
            <consortium name="Lawrence Berkeley National Laboratory"/>
            <person name="Ahrendt S."/>
            <person name="Sahu N."/>
            <person name="Indic B."/>
            <person name="Wong-Bajracharya J."/>
            <person name="Merenyi Z."/>
            <person name="Ke H.-M."/>
            <person name="Monk M."/>
            <person name="Kocsube S."/>
            <person name="Drula E."/>
            <person name="Lipzen A."/>
            <person name="Balint B."/>
            <person name="Henrissat B."/>
            <person name="Andreopoulos B."/>
            <person name="Martin F.M."/>
            <person name="Harder C.B."/>
            <person name="Rigling D."/>
            <person name="Ford K.L."/>
            <person name="Foster G.D."/>
            <person name="Pangilinan J."/>
            <person name="Papanicolaou A."/>
            <person name="Barry K."/>
            <person name="LaButti K."/>
            <person name="Viragh M."/>
            <person name="Koriabine M."/>
            <person name="Yan M."/>
            <person name="Riley R."/>
            <person name="Champramary S."/>
            <person name="Plett K.L."/>
            <person name="Tsai I.J."/>
            <person name="Slot J."/>
            <person name="Sipos G."/>
            <person name="Plett J."/>
            <person name="Nagy L.G."/>
            <person name="Grigoriev I.V."/>
        </authorList>
    </citation>
    <scope>NUCLEOTIDE SEQUENCE</scope>
    <source>
        <strain evidence="2">HWK02</strain>
    </source>
</reference>
<evidence type="ECO:0000313" key="3">
    <source>
        <dbReference type="Proteomes" id="UP001175228"/>
    </source>
</evidence>
<evidence type="ECO:0000256" key="1">
    <source>
        <dbReference type="SAM" id="MobiDB-lite"/>
    </source>
</evidence>